<organism evidence="1 2">
    <name type="scientific">Mya arenaria</name>
    <name type="common">Soft-shell clam</name>
    <dbReference type="NCBI Taxonomy" id="6604"/>
    <lineage>
        <taxon>Eukaryota</taxon>
        <taxon>Metazoa</taxon>
        <taxon>Spiralia</taxon>
        <taxon>Lophotrochozoa</taxon>
        <taxon>Mollusca</taxon>
        <taxon>Bivalvia</taxon>
        <taxon>Autobranchia</taxon>
        <taxon>Heteroconchia</taxon>
        <taxon>Euheterodonta</taxon>
        <taxon>Imparidentia</taxon>
        <taxon>Neoheterodontei</taxon>
        <taxon>Myida</taxon>
        <taxon>Myoidea</taxon>
        <taxon>Myidae</taxon>
        <taxon>Mya</taxon>
    </lineage>
</organism>
<evidence type="ECO:0000313" key="2">
    <source>
        <dbReference type="Proteomes" id="UP001164746"/>
    </source>
</evidence>
<dbReference type="InterPro" id="IPR011990">
    <property type="entry name" value="TPR-like_helical_dom_sf"/>
</dbReference>
<sequence length="467" mass="53163">MDCGLNMDIRNSDKTSFVGRTNYFTELNSAWIDYKVFGIYGLKAIGKSSYFKHFLKFKRGEAHFFDLTTKQTIRSLYISICSSFAEKPDELAICCSNNYWIEHILDIIQEVPKDVTIVFDNAEDVIDGPLVEKFLRLCTTLIEHSKAKIVITSTTKVIFTKHSNIYFTQEILPLTPDESKILFSVAAPDVDLGSYRDTIVELSEGLPLLILLIASELEADGGHVSPEEMVGLLLECRLQTISNSHAHTRVDVGTEAKTKQFALKPIRDRHMLRYESDSRRFNIQGILREVITTNFVIKNLADIADKMGTSEYTKAIAEFSMEQPNLRKLLWEVDDTKQDTYHFFIEIASSCTELIEKYMADQSDAFYGGCLELADKYGKDKDKVSVYIAVGSVETLTKGNLQVGEKNFLKALRVLKKYEDKHQMAVVYKKLGWIAFKQGFCARAVERVRLSREIPQLLPKATRTTVR</sequence>
<evidence type="ECO:0000313" key="1">
    <source>
        <dbReference type="EMBL" id="WAR23912.1"/>
    </source>
</evidence>
<dbReference type="Gene3D" id="3.40.50.300">
    <property type="entry name" value="P-loop containing nucleotide triphosphate hydrolases"/>
    <property type="match status" value="1"/>
</dbReference>
<keyword evidence="2" id="KW-1185">Reference proteome</keyword>
<dbReference type="SUPFAM" id="SSF52540">
    <property type="entry name" value="P-loop containing nucleoside triphosphate hydrolases"/>
    <property type="match status" value="1"/>
</dbReference>
<accession>A0ABY7FQN6</accession>
<dbReference type="InterPro" id="IPR027417">
    <property type="entry name" value="P-loop_NTPase"/>
</dbReference>
<dbReference type="Gene3D" id="1.25.40.10">
    <property type="entry name" value="Tetratricopeptide repeat domain"/>
    <property type="match status" value="1"/>
</dbReference>
<name>A0ABY7FQN6_MYAAR</name>
<reference evidence="1" key="1">
    <citation type="submission" date="2022-11" db="EMBL/GenBank/DDBJ databases">
        <title>Centuries of genome instability and evolution in soft-shell clam transmissible cancer (bioRxiv).</title>
        <authorList>
            <person name="Hart S.F.M."/>
            <person name="Yonemitsu M.A."/>
            <person name="Giersch R.M."/>
            <person name="Beal B.F."/>
            <person name="Arriagada G."/>
            <person name="Davis B.W."/>
            <person name="Ostrander E.A."/>
            <person name="Goff S.P."/>
            <person name="Metzger M.J."/>
        </authorList>
    </citation>
    <scope>NUCLEOTIDE SEQUENCE</scope>
    <source>
        <strain evidence="1">MELC-2E11</strain>
        <tissue evidence="1">Siphon/mantle</tissue>
    </source>
</reference>
<dbReference type="EMBL" id="CP111024">
    <property type="protein sequence ID" value="WAR23912.1"/>
    <property type="molecule type" value="Genomic_DNA"/>
</dbReference>
<protein>
    <submittedName>
        <fullName evidence="1">Uncharacterized protein</fullName>
    </submittedName>
</protein>
<proteinExistence type="predicted"/>
<dbReference type="Proteomes" id="UP001164746">
    <property type="component" value="Chromosome 13"/>
</dbReference>
<gene>
    <name evidence="1" type="ORF">MAR_037581</name>
</gene>